<evidence type="ECO:0000256" key="3">
    <source>
        <dbReference type="ARBA" id="ARBA00022723"/>
    </source>
</evidence>
<evidence type="ECO:0000256" key="5">
    <source>
        <dbReference type="ARBA" id="ARBA00023004"/>
    </source>
</evidence>
<protein>
    <submittedName>
        <fullName evidence="8">Cytochrome C</fullName>
    </submittedName>
</protein>
<keyword evidence="1" id="KW-0813">Transport</keyword>
<dbReference type="OrthoDB" id="335174at2"/>
<dbReference type="PROSITE" id="PS51007">
    <property type="entry name" value="CYTC"/>
    <property type="match status" value="1"/>
</dbReference>
<keyword evidence="3 6" id="KW-0479">Metal-binding</keyword>
<keyword evidence="9" id="KW-1185">Reference proteome</keyword>
<proteinExistence type="predicted"/>
<keyword evidence="4" id="KW-0249">Electron transport</keyword>
<accession>A0A4V1M1C7</accession>
<dbReference type="InterPro" id="IPR036909">
    <property type="entry name" value="Cyt_c-like_dom_sf"/>
</dbReference>
<dbReference type="SUPFAM" id="SSF46626">
    <property type="entry name" value="Cytochrome c"/>
    <property type="match status" value="1"/>
</dbReference>
<dbReference type="AlphaFoldDB" id="A0A4V1M1C7"/>
<organism evidence="8 9">
    <name type="scientific">Halarcobacter mediterraneus</name>
    <dbReference type="NCBI Taxonomy" id="2023153"/>
    <lineage>
        <taxon>Bacteria</taxon>
        <taxon>Pseudomonadati</taxon>
        <taxon>Campylobacterota</taxon>
        <taxon>Epsilonproteobacteria</taxon>
        <taxon>Campylobacterales</taxon>
        <taxon>Arcobacteraceae</taxon>
        <taxon>Halarcobacter</taxon>
    </lineage>
</organism>
<sequence>MVLLKLFIYLSFLITISFSSNISNKVFKEYCWGCHHETSTAFGPSFKEIANKRTEGEIKGHIVAPKSTYKNLGYKRSVMPSFGNVLSDEELNSITKYIQSYKNTKVK</sequence>
<comment type="caution">
    <text evidence="8">The sequence shown here is derived from an EMBL/GenBank/DDBJ whole genome shotgun (WGS) entry which is preliminary data.</text>
</comment>
<name>A0A4V1M1C7_9BACT</name>
<keyword evidence="5 6" id="KW-0408">Iron</keyword>
<evidence type="ECO:0000256" key="4">
    <source>
        <dbReference type="ARBA" id="ARBA00022982"/>
    </source>
</evidence>
<evidence type="ECO:0000256" key="6">
    <source>
        <dbReference type="PROSITE-ProRule" id="PRU00433"/>
    </source>
</evidence>
<dbReference type="PRINTS" id="PR00605">
    <property type="entry name" value="CYTCHROMECIC"/>
</dbReference>
<dbReference type="Pfam" id="PF13442">
    <property type="entry name" value="Cytochrome_CBB3"/>
    <property type="match status" value="1"/>
</dbReference>
<dbReference type="EMBL" id="NXIE01000002">
    <property type="protein sequence ID" value="RXK13204.1"/>
    <property type="molecule type" value="Genomic_DNA"/>
</dbReference>
<evidence type="ECO:0000313" key="9">
    <source>
        <dbReference type="Proteomes" id="UP000289718"/>
    </source>
</evidence>
<reference evidence="8 9" key="1">
    <citation type="submission" date="2017-09" db="EMBL/GenBank/DDBJ databases">
        <title>Genomics of the genus Arcobacter.</title>
        <authorList>
            <person name="Perez-Cataluna A."/>
            <person name="Figueras M.J."/>
            <person name="Salas-Masso N."/>
        </authorList>
    </citation>
    <scope>NUCLEOTIDE SEQUENCE [LARGE SCALE GENOMIC DNA]</scope>
    <source>
        <strain evidence="8 9">F156-34</strain>
    </source>
</reference>
<dbReference type="GO" id="GO:0020037">
    <property type="term" value="F:heme binding"/>
    <property type="evidence" value="ECO:0007669"/>
    <property type="project" value="InterPro"/>
</dbReference>
<evidence type="ECO:0000313" key="8">
    <source>
        <dbReference type="EMBL" id="RXK13204.1"/>
    </source>
</evidence>
<evidence type="ECO:0000259" key="7">
    <source>
        <dbReference type="PROSITE" id="PS51007"/>
    </source>
</evidence>
<dbReference type="InterPro" id="IPR009056">
    <property type="entry name" value="Cyt_c-like_dom"/>
</dbReference>
<dbReference type="Gene3D" id="1.10.760.10">
    <property type="entry name" value="Cytochrome c-like domain"/>
    <property type="match status" value="1"/>
</dbReference>
<dbReference type="InterPro" id="IPR008168">
    <property type="entry name" value="Cyt_C_IC"/>
</dbReference>
<keyword evidence="2 6" id="KW-0349">Heme</keyword>
<dbReference type="GO" id="GO:0009055">
    <property type="term" value="F:electron transfer activity"/>
    <property type="evidence" value="ECO:0007669"/>
    <property type="project" value="InterPro"/>
</dbReference>
<feature type="domain" description="Cytochrome c" evidence="7">
    <location>
        <begin position="18"/>
        <end position="102"/>
    </location>
</feature>
<evidence type="ECO:0000256" key="2">
    <source>
        <dbReference type="ARBA" id="ARBA00022617"/>
    </source>
</evidence>
<dbReference type="RefSeq" id="WP_129061025.1">
    <property type="nucleotide sequence ID" value="NZ_NXIE01000002.1"/>
</dbReference>
<gene>
    <name evidence="8" type="ORF">CP965_05240</name>
</gene>
<evidence type="ECO:0000256" key="1">
    <source>
        <dbReference type="ARBA" id="ARBA00022448"/>
    </source>
</evidence>
<dbReference type="Proteomes" id="UP000289718">
    <property type="component" value="Unassembled WGS sequence"/>
</dbReference>
<dbReference type="GO" id="GO:0005506">
    <property type="term" value="F:iron ion binding"/>
    <property type="evidence" value="ECO:0007669"/>
    <property type="project" value="InterPro"/>
</dbReference>